<keyword evidence="2" id="KW-1185">Reference proteome</keyword>
<dbReference type="Proteomes" id="UP001152607">
    <property type="component" value="Unassembled WGS sequence"/>
</dbReference>
<organism evidence="1 2">
    <name type="scientific">Periconia digitata</name>
    <dbReference type="NCBI Taxonomy" id="1303443"/>
    <lineage>
        <taxon>Eukaryota</taxon>
        <taxon>Fungi</taxon>
        <taxon>Dikarya</taxon>
        <taxon>Ascomycota</taxon>
        <taxon>Pezizomycotina</taxon>
        <taxon>Dothideomycetes</taxon>
        <taxon>Pleosporomycetidae</taxon>
        <taxon>Pleosporales</taxon>
        <taxon>Massarineae</taxon>
        <taxon>Periconiaceae</taxon>
        <taxon>Periconia</taxon>
    </lineage>
</organism>
<sequence>MTKRFSISNYFCTYKAYRAIAIVSYSVYFRSKELYTMDKSAKTVFNFVNLTHPDELKDEETQLRIRRLAMTEFGRTRRKPKTKREKNEIVFEVRQPVATEQPSVPIERFGAGAVDPFSAYPIELDDSSKELISFIFRDNSAHSRQLRGSWYPVGLSDKVSFHNLLSNSRLYMLKELTGSFFRQDDVLSLSHHNSALRLMADKMHDPQQHSTDEMLASISSFMAHHHVLGTFVGWEQHRHALVRVIQLRGGIDRITDENLRITVSWCDLIGSFSQDIPSIVPMPRKWKDDASTPPGSPRPYCHVSLQWKLELPMMLEWITIFDDIAQLISLDRAFRDRDLQRAATSGSWMEPMIFRLLAFRPLTRGTEREDVIEEVCRLGAMLFLAPIWRWLGATPVWTSCISQNLLMVLSNNMVEWGDLKCLLLWTLYFAALEAQEAREKSQFTFMLAVLMNGSYMEDWSELMEIVKGVLWVEQVFANSDDSIRDDVLRILHMQARNAMVDTEDD</sequence>
<evidence type="ECO:0000313" key="1">
    <source>
        <dbReference type="EMBL" id="CAI6303832.1"/>
    </source>
</evidence>
<name>A0A9W4U5X4_9PLEO</name>
<protein>
    <recommendedName>
        <fullName evidence="3">Tachykinin family protein</fullName>
    </recommendedName>
</protein>
<evidence type="ECO:0008006" key="3">
    <source>
        <dbReference type="Google" id="ProtNLM"/>
    </source>
</evidence>
<dbReference type="EMBL" id="CAOQHR010000002">
    <property type="protein sequence ID" value="CAI6303832.1"/>
    <property type="molecule type" value="Genomic_DNA"/>
</dbReference>
<evidence type="ECO:0000313" key="2">
    <source>
        <dbReference type="Proteomes" id="UP001152607"/>
    </source>
</evidence>
<dbReference type="AlphaFoldDB" id="A0A9W4U5X4"/>
<gene>
    <name evidence="1" type="ORF">PDIGIT_LOCUS2940</name>
</gene>
<accession>A0A9W4U5X4</accession>
<dbReference type="PANTHER" id="PTHR37540">
    <property type="entry name" value="TRANSCRIPTION FACTOR (ACR-2), PUTATIVE-RELATED-RELATED"/>
    <property type="match status" value="1"/>
</dbReference>
<comment type="caution">
    <text evidence="1">The sequence shown here is derived from an EMBL/GenBank/DDBJ whole genome shotgun (WGS) entry which is preliminary data.</text>
</comment>
<reference evidence="1" key="1">
    <citation type="submission" date="2023-01" db="EMBL/GenBank/DDBJ databases">
        <authorList>
            <person name="Van Ghelder C."/>
            <person name="Rancurel C."/>
        </authorList>
    </citation>
    <scope>NUCLEOTIDE SEQUENCE</scope>
    <source>
        <strain evidence="1">CNCM I-4278</strain>
    </source>
</reference>
<proteinExistence type="predicted"/>
<dbReference type="PANTHER" id="PTHR37540:SF5">
    <property type="entry name" value="TRANSCRIPTION FACTOR DOMAIN-CONTAINING PROTEIN"/>
    <property type="match status" value="1"/>
</dbReference>
<dbReference type="OrthoDB" id="4159781at2759"/>